<dbReference type="Pfam" id="PF04471">
    <property type="entry name" value="Mrr_cat"/>
    <property type="match status" value="1"/>
</dbReference>
<accession>A0ABW0EWT0</accession>
<dbReference type="EMBL" id="JBHSKF010000018">
    <property type="protein sequence ID" value="MFC5290644.1"/>
    <property type="molecule type" value="Genomic_DNA"/>
</dbReference>
<dbReference type="InterPro" id="IPR041409">
    <property type="entry name" value="RE_AspBHI_N"/>
</dbReference>
<sequence>MRNAYGASADEPVVDGYPNVHHLLAAQDGVRISLSSGINLTKKVGATDGPRRPVLVLRSSPWKAGQESTPWHDVYDLDNGYVRYYGDHKVDDGLAFGSSRGNAALAETRTAHGGVTPDERLQAVPLLLLRSVTVGKVVKGHVEFCGLAVMERLEYVVQRDPRSSRSFANFAFDLAVLNLAEDGDQLDLRWLDDRRDTSLSSAETLRFAPKAWREWIELGEPALPRLRRRVATSKVRTAAEQRPTPGSAEDRLLGKIYQHFDRNKHQFELLASQVAGSLLRSRGGVYHEGWVTRGSGDGGADFVGRLDAGGGDAMVRLVVLGQAKCILPTNSVSAEQIARVVARLRRGWIGVYVTTGVFSRAAQLEIIEDQYPILLIDGRHLSDEVRRMSFISHGGDVDALLDDISATYASKISARRPEEIVMM</sequence>
<feature type="domain" description="Restriction endonuclease AspBHI N-terminal" evidence="2">
    <location>
        <begin position="45"/>
        <end position="219"/>
    </location>
</feature>
<dbReference type="Gene3D" id="3.40.1350.10">
    <property type="match status" value="1"/>
</dbReference>
<keyword evidence="3" id="KW-0540">Nuclease</keyword>
<feature type="domain" description="Restriction endonuclease type IV Mrr" evidence="1">
    <location>
        <begin position="273"/>
        <end position="382"/>
    </location>
</feature>
<protein>
    <submittedName>
        <fullName evidence="3">Restriction endonuclease</fullName>
        <ecNumber evidence="3">3.1.21.-</ecNumber>
    </submittedName>
</protein>
<dbReference type="GO" id="GO:0016787">
    <property type="term" value="F:hydrolase activity"/>
    <property type="evidence" value="ECO:0007669"/>
    <property type="project" value="UniProtKB-KW"/>
</dbReference>
<dbReference type="Proteomes" id="UP001596157">
    <property type="component" value="Unassembled WGS sequence"/>
</dbReference>
<dbReference type="InterPro" id="IPR007560">
    <property type="entry name" value="Restrct_endonuc_IV_Mrr"/>
</dbReference>
<reference evidence="4" key="1">
    <citation type="journal article" date="2019" name="Int. J. Syst. Evol. Microbiol.">
        <title>The Global Catalogue of Microorganisms (GCM) 10K type strain sequencing project: providing services to taxonomists for standard genome sequencing and annotation.</title>
        <authorList>
            <consortium name="The Broad Institute Genomics Platform"/>
            <consortium name="The Broad Institute Genome Sequencing Center for Infectious Disease"/>
            <person name="Wu L."/>
            <person name="Ma J."/>
        </authorList>
    </citation>
    <scope>NUCLEOTIDE SEQUENCE [LARGE SCALE GENOMIC DNA]</scope>
    <source>
        <strain evidence="4">CCUG 59778</strain>
    </source>
</reference>
<keyword evidence="4" id="KW-1185">Reference proteome</keyword>
<dbReference type="InterPro" id="IPR011856">
    <property type="entry name" value="tRNA_endonuc-like_dom_sf"/>
</dbReference>
<proteinExistence type="predicted"/>
<comment type="caution">
    <text evidence="3">The sequence shown here is derived from an EMBL/GenBank/DDBJ whole genome shotgun (WGS) entry which is preliminary data.</text>
</comment>
<evidence type="ECO:0000313" key="4">
    <source>
        <dbReference type="Proteomes" id="UP001596157"/>
    </source>
</evidence>
<evidence type="ECO:0000259" key="2">
    <source>
        <dbReference type="Pfam" id="PF18062"/>
    </source>
</evidence>
<dbReference type="GO" id="GO:0004519">
    <property type="term" value="F:endonuclease activity"/>
    <property type="evidence" value="ECO:0007669"/>
    <property type="project" value="UniProtKB-KW"/>
</dbReference>
<dbReference type="Gene3D" id="2.30.280.20">
    <property type="match status" value="1"/>
</dbReference>
<dbReference type="EC" id="3.1.21.-" evidence="3"/>
<dbReference type="Pfam" id="PF18062">
    <property type="entry name" value="RE_AspBHI_N"/>
    <property type="match status" value="1"/>
</dbReference>
<organism evidence="3 4">
    <name type="scientific">Actinokineospora guangxiensis</name>
    <dbReference type="NCBI Taxonomy" id="1490288"/>
    <lineage>
        <taxon>Bacteria</taxon>
        <taxon>Bacillati</taxon>
        <taxon>Actinomycetota</taxon>
        <taxon>Actinomycetes</taxon>
        <taxon>Pseudonocardiales</taxon>
        <taxon>Pseudonocardiaceae</taxon>
        <taxon>Actinokineospora</taxon>
    </lineage>
</organism>
<gene>
    <name evidence="3" type="ORF">ACFPM7_26620</name>
</gene>
<keyword evidence="3" id="KW-0255">Endonuclease</keyword>
<evidence type="ECO:0000259" key="1">
    <source>
        <dbReference type="Pfam" id="PF04471"/>
    </source>
</evidence>
<keyword evidence="3" id="KW-0378">Hydrolase</keyword>
<dbReference type="RefSeq" id="WP_378250542.1">
    <property type="nucleotide sequence ID" value="NZ_JBHSKF010000018.1"/>
</dbReference>
<evidence type="ECO:0000313" key="3">
    <source>
        <dbReference type="EMBL" id="MFC5290644.1"/>
    </source>
</evidence>
<name>A0ABW0EWT0_9PSEU</name>